<feature type="non-terminal residue" evidence="1">
    <location>
        <position position="61"/>
    </location>
</feature>
<reference evidence="1" key="1">
    <citation type="journal article" date="2023" name="IScience">
        <title>Live-bearing cockroach genome reveals convergent evolutionary mechanisms linked to viviparity in insects and beyond.</title>
        <authorList>
            <person name="Fouks B."/>
            <person name="Harrison M.C."/>
            <person name="Mikhailova A.A."/>
            <person name="Marchal E."/>
            <person name="English S."/>
            <person name="Carruthers M."/>
            <person name="Jennings E.C."/>
            <person name="Chiamaka E.L."/>
            <person name="Frigard R.A."/>
            <person name="Pippel M."/>
            <person name="Attardo G.M."/>
            <person name="Benoit J.B."/>
            <person name="Bornberg-Bauer E."/>
            <person name="Tobe S.S."/>
        </authorList>
    </citation>
    <scope>NUCLEOTIDE SEQUENCE</scope>
    <source>
        <strain evidence="1">Stay&amp;Tobe</strain>
    </source>
</reference>
<gene>
    <name evidence="1" type="ORF">L9F63_005199</name>
</gene>
<dbReference type="AlphaFoldDB" id="A0AAD8E6P7"/>
<accession>A0AAD8E6P7</accession>
<evidence type="ECO:0000313" key="2">
    <source>
        <dbReference type="Proteomes" id="UP001233999"/>
    </source>
</evidence>
<name>A0AAD8E6P7_DIPPU</name>
<evidence type="ECO:0000313" key="1">
    <source>
        <dbReference type="EMBL" id="KAJ9578577.1"/>
    </source>
</evidence>
<dbReference type="EMBL" id="JASPKZ010008870">
    <property type="protein sequence ID" value="KAJ9578577.1"/>
    <property type="molecule type" value="Genomic_DNA"/>
</dbReference>
<proteinExistence type="predicted"/>
<dbReference type="Proteomes" id="UP001233999">
    <property type="component" value="Unassembled WGS sequence"/>
</dbReference>
<organism evidence="1 2">
    <name type="scientific">Diploptera punctata</name>
    <name type="common">Pacific beetle cockroach</name>
    <dbReference type="NCBI Taxonomy" id="6984"/>
    <lineage>
        <taxon>Eukaryota</taxon>
        <taxon>Metazoa</taxon>
        <taxon>Ecdysozoa</taxon>
        <taxon>Arthropoda</taxon>
        <taxon>Hexapoda</taxon>
        <taxon>Insecta</taxon>
        <taxon>Pterygota</taxon>
        <taxon>Neoptera</taxon>
        <taxon>Polyneoptera</taxon>
        <taxon>Dictyoptera</taxon>
        <taxon>Blattodea</taxon>
        <taxon>Blaberoidea</taxon>
        <taxon>Blaberidae</taxon>
        <taxon>Diplopterinae</taxon>
        <taxon>Diploptera</taxon>
    </lineage>
</organism>
<keyword evidence="2" id="KW-1185">Reference proteome</keyword>
<sequence>IWYDIDSSRGCNRYVVQCFIEGHDYIRTAHSYLCRRFLNRQRRLGRALLKGIHNTFQMPPE</sequence>
<protein>
    <submittedName>
        <fullName evidence="1">Uncharacterized protein</fullName>
    </submittedName>
</protein>
<comment type="caution">
    <text evidence="1">The sequence shown here is derived from an EMBL/GenBank/DDBJ whole genome shotgun (WGS) entry which is preliminary data.</text>
</comment>
<feature type="non-terminal residue" evidence="1">
    <location>
        <position position="1"/>
    </location>
</feature>
<reference evidence="1" key="2">
    <citation type="submission" date="2023-05" db="EMBL/GenBank/DDBJ databases">
        <authorList>
            <person name="Fouks B."/>
        </authorList>
    </citation>
    <scope>NUCLEOTIDE SEQUENCE</scope>
    <source>
        <strain evidence="1">Stay&amp;Tobe</strain>
        <tissue evidence="1">Testes</tissue>
    </source>
</reference>